<evidence type="ECO:0000313" key="3">
    <source>
        <dbReference type="Proteomes" id="UP001443914"/>
    </source>
</evidence>
<proteinExistence type="predicted"/>
<organism evidence="2 3">
    <name type="scientific">Saponaria officinalis</name>
    <name type="common">Common soapwort</name>
    <name type="synonym">Lychnis saponaria</name>
    <dbReference type="NCBI Taxonomy" id="3572"/>
    <lineage>
        <taxon>Eukaryota</taxon>
        <taxon>Viridiplantae</taxon>
        <taxon>Streptophyta</taxon>
        <taxon>Embryophyta</taxon>
        <taxon>Tracheophyta</taxon>
        <taxon>Spermatophyta</taxon>
        <taxon>Magnoliopsida</taxon>
        <taxon>eudicotyledons</taxon>
        <taxon>Gunneridae</taxon>
        <taxon>Pentapetalae</taxon>
        <taxon>Caryophyllales</taxon>
        <taxon>Caryophyllaceae</taxon>
        <taxon>Caryophylleae</taxon>
        <taxon>Saponaria</taxon>
    </lineage>
</organism>
<keyword evidence="1" id="KW-0812">Transmembrane</keyword>
<gene>
    <name evidence="2" type="ORF">RND81_11G222700</name>
</gene>
<reference evidence="2" key="1">
    <citation type="submission" date="2024-03" db="EMBL/GenBank/DDBJ databases">
        <title>WGS assembly of Saponaria officinalis var. Norfolk2.</title>
        <authorList>
            <person name="Jenkins J."/>
            <person name="Shu S."/>
            <person name="Grimwood J."/>
            <person name="Barry K."/>
            <person name="Goodstein D."/>
            <person name="Schmutz J."/>
            <person name="Leebens-Mack J."/>
            <person name="Osbourn A."/>
        </authorList>
    </citation>
    <scope>NUCLEOTIDE SEQUENCE [LARGE SCALE GENOMIC DNA]</scope>
    <source>
        <strain evidence="2">JIC</strain>
    </source>
</reference>
<evidence type="ECO:0000313" key="2">
    <source>
        <dbReference type="EMBL" id="KAK9678609.1"/>
    </source>
</evidence>
<sequence>MATNPSEQSQEFCHILVLTEEGKSMGSGTVNEQLGSQSDSPTKVHRTVDHVEISDPFPPCVVTVDIEQGGTDFLKINQDIALTFLQKPLRRQNSLQTGGVAIQPLLNNILMLLKFDAKEKQGLERSHDGANNRWRKCKRPSLFDSRRIVFLFSILSSMGTLVLIYLTLRVRQASDGYIHG</sequence>
<keyword evidence="1" id="KW-1133">Transmembrane helix</keyword>
<keyword evidence="3" id="KW-1185">Reference proteome</keyword>
<dbReference type="PANTHER" id="PTHR34064:SF5">
    <property type="entry name" value="PROTEIN, PUTATIVE-RELATED"/>
    <property type="match status" value="1"/>
</dbReference>
<evidence type="ECO:0000256" key="1">
    <source>
        <dbReference type="SAM" id="Phobius"/>
    </source>
</evidence>
<dbReference type="EMBL" id="JBDFQZ010000011">
    <property type="protein sequence ID" value="KAK9678609.1"/>
    <property type="molecule type" value="Genomic_DNA"/>
</dbReference>
<dbReference type="AlphaFoldDB" id="A0AAW1HQA6"/>
<feature type="transmembrane region" description="Helical" evidence="1">
    <location>
        <begin position="148"/>
        <end position="168"/>
    </location>
</feature>
<comment type="caution">
    <text evidence="2">The sequence shown here is derived from an EMBL/GenBank/DDBJ whole genome shotgun (WGS) entry which is preliminary data.</text>
</comment>
<dbReference type="Proteomes" id="UP001443914">
    <property type="component" value="Unassembled WGS sequence"/>
</dbReference>
<name>A0AAW1HQA6_SAPOF</name>
<protein>
    <submittedName>
        <fullName evidence="2">Uncharacterized protein</fullName>
    </submittedName>
</protein>
<accession>A0AAW1HQA6</accession>
<dbReference type="PANTHER" id="PTHR34064">
    <property type="entry name" value="OS04G0672300 PROTEIN"/>
    <property type="match status" value="1"/>
</dbReference>
<keyword evidence="1" id="KW-0472">Membrane</keyword>